<dbReference type="CDD" id="cd05466">
    <property type="entry name" value="PBP2_LTTR_substrate"/>
    <property type="match status" value="1"/>
</dbReference>
<feature type="domain" description="LysR substrate-binding" evidence="5">
    <location>
        <begin position="17"/>
        <end position="143"/>
    </location>
</feature>
<dbReference type="GO" id="GO:0000976">
    <property type="term" value="F:transcription cis-regulatory region binding"/>
    <property type="evidence" value="ECO:0007669"/>
    <property type="project" value="TreeGrafter"/>
</dbReference>
<dbReference type="AlphaFoldDB" id="A0A374P097"/>
<proteinExistence type="inferred from homology"/>
<comment type="caution">
    <text evidence="6">The sequence shown here is derived from an EMBL/GenBank/DDBJ whole genome shotgun (WGS) entry which is preliminary data.</text>
</comment>
<keyword evidence="2" id="KW-0805">Transcription regulation</keyword>
<dbReference type="GO" id="GO:0006355">
    <property type="term" value="P:regulation of DNA-templated transcription"/>
    <property type="evidence" value="ECO:0007669"/>
    <property type="project" value="TreeGrafter"/>
</dbReference>
<organism evidence="6 7">
    <name type="scientific">Hungatella hathewayi</name>
    <dbReference type="NCBI Taxonomy" id="154046"/>
    <lineage>
        <taxon>Bacteria</taxon>
        <taxon>Bacillati</taxon>
        <taxon>Bacillota</taxon>
        <taxon>Clostridia</taxon>
        <taxon>Lachnospirales</taxon>
        <taxon>Lachnospiraceae</taxon>
        <taxon>Hungatella</taxon>
    </lineage>
</organism>
<dbReference type="RefSeq" id="WP_148709851.1">
    <property type="nucleotide sequence ID" value="NZ_QSON01000022.1"/>
</dbReference>
<evidence type="ECO:0000256" key="3">
    <source>
        <dbReference type="ARBA" id="ARBA00023125"/>
    </source>
</evidence>
<accession>A0A374P097</accession>
<dbReference type="Pfam" id="PF03466">
    <property type="entry name" value="LysR_substrate"/>
    <property type="match status" value="1"/>
</dbReference>
<dbReference type="PANTHER" id="PTHR30126:SF40">
    <property type="entry name" value="HTH-TYPE TRANSCRIPTIONAL REGULATOR GLTR"/>
    <property type="match status" value="1"/>
</dbReference>
<name>A0A374P097_9FIRM</name>
<gene>
    <name evidence="6" type="ORF">DXD79_29225</name>
</gene>
<dbReference type="SUPFAM" id="SSF53850">
    <property type="entry name" value="Periplasmic binding protein-like II"/>
    <property type="match status" value="1"/>
</dbReference>
<reference evidence="6 7" key="1">
    <citation type="submission" date="2018-08" db="EMBL/GenBank/DDBJ databases">
        <title>A genome reference for cultivated species of the human gut microbiota.</title>
        <authorList>
            <person name="Zou Y."/>
            <person name="Xue W."/>
            <person name="Luo G."/>
        </authorList>
    </citation>
    <scope>NUCLEOTIDE SEQUENCE [LARGE SCALE GENOMIC DNA]</scope>
    <source>
        <strain evidence="6 7">TM09-12</strain>
    </source>
</reference>
<protein>
    <submittedName>
        <fullName evidence="6">LysR family transcriptional regulator</fullName>
    </submittedName>
</protein>
<evidence type="ECO:0000259" key="5">
    <source>
        <dbReference type="Pfam" id="PF03466"/>
    </source>
</evidence>
<dbReference type="EMBL" id="QSON01000022">
    <property type="protein sequence ID" value="RGI96787.1"/>
    <property type="molecule type" value="Genomic_DNA"/>
</dbReference>
<feature type="non-terminal residue" evidence="6">
    <location>
        <position position="1"/>
    </location>
</feature>
<keyword evidence="3" id="KW-0238">DNA-binding</keyword>
<dbReference type="PANTHER" id="PTHR30126">
    <property type="entry name" value="HTH-TYPE TRANSCRIPTIONAL REGULATOR"/>
    <property type="match status" value="1"/>
</dbReference>
<dbReference type="Proteomes" id="UP000263014">
    <property type="component" value="Unassembled WGS sequence"/>
</dbReference>
<dbReference type="InterPro" id="IPR005119">
    <property type="entry name" value="LysR_subst-bd"/>
</dbReference>
<evidence type="ECO:0000256" key="1">
    <source>
        <dbReference type="ARBA" id="ARBA00009437"/>
    </source>
</evidence>
<dbReference type="Gene3D" id="3.40.190.290">
    <property type="match status" value="1"/>
</dbReference>
<evidence type="ECO:0000313" key="7">
    <source>
        <dbReference type="Proteomes" id="UP000263014"/>
    </source>
</evidence>
<evidence type="ECO:0000313" key="6">
    <source>
        <dbReference type="EMBL" id="RGI96787.1"/>
    </source>
</evidence>
<comment type="similarity">
    <text evidence="1">Belongs to the LysR transcriptional regulatory family.</text>
</comment>
<evidence type="ECO:0000256" key="2">
    <source>
        <dbReference type="ARBA" id="ARBA00023015"/>
    </source>
</evidence>
<evidence type="ECO:0000256" key="4">
    <source>
        <dbReference type="ARBA" id="ARBA00023163"/>
    </source>
</evidence>
<sequence>IIHYLGRFAKFPRKEQKEEVVFLSSPSFPLAGKKGIKLEELLHEPFFLTEKNANYRRAFDRYLATKNILLTPFLEISNTEFIIKMIEENKGLSFLPRFAVMESAAKGQTCVLDVTDFHASMYRQIFYHKDKWKTREMDEFIRLAMME</sequence>
<keyword evidence="4" id="KW-0804">Transcription</keyword>